<evidence type="ECO:0000256" key="3">
    <source>
        <dbReference type="ARBA" id="ARBA00022833"/>
    </source>
</evidence>
<name>A0A8K0UY88_9AGAR</name>
<evidence type="ECO:0000313" key="5">
    <source>
        <dbReference type="EMBL" id="KAH8107874.1"/>
    </source>
</evidence>
<dbReference type="OrthoDB" id="128536at2759"/>
<dbReference type="AlphaFoldDB" id="A0A8K0UY88"/>
<dbReference type="InterPro" id="IPR007175">
    <property type="entry name" value="Rpr2/Snm1/Rpp21"/>
</dbReference>
<evidence type="ECO:0000256" key="1">
    <source>
        <dbReference type="ARBA" id="ARBA00022694"/>
    </source>
</evidence>
<dbReference type="PANTHER" id="PTHR14742">
    <property type="entry name" value="RIBONUCLEASE P SUBUNIT P21"/>
    <property type="match status" value="1"/>
</dbReference>
<dbReference type="EMBL" id="JAEVFJ010000001">
    <property type="protein sequence ID" value="KAH8107874.1"/>
    <property type="molecule type" value="Genomic_DNA"/>
</dbReference>
<evidence type="ECO:0000256" key="2">
    <source>
        <dbReference type="ARBA" id="ARBA00022723"/>
    </source>
</evidence>
<keyword evidence="3" id="KW-0862">Zinc</keyword>
<evidence type="ECO:0000313" key="6">
    <source>
        <dbReference type="Proteomes" id="UP000813824"/>
    </source>
</evidence>
<comment type="caution">
    <text evidence="5">The sequence shown here is derived from an EMBL/GenBank/DDBJ whole genome shotgun (WGS) entry which is preliminary data.</text>
</comment>
<protein>
    <submittedName>
        <fullName evidence="5">Rpr2-domain-containing protein</fullName>
    </submittedName>
</protein>
<dbReference type="GO" id="GO:0008033">
    <property type="term" value="P:tRNA processing"/>
    <property type="evidence" value="ECO:0007669"/>
    <property type="project" value="UniProtKB-KW"/>
</dbReference>
<evidence type="ECO:0000256" key="4">
    <source>
        <dbReference type="ARBA" id="ARBA00038402"/>
    </source>
</evidence>
<dbReference type="Pfam" id="PF04032">
    <property type="entry name" value="Rpr2"/>
    <property type="match status" value="1"/>
</dbReference>
<proteinExistence type="inferred from homology"/>
<comment type="similarity">
    <text evidence="4">Belongs to the eukaryotic/archaeal RNase P protein component 4 family.</text>
</comment>
<dbReference type="PANTHER" id="PTHR14742:SF0">
    <property type="entry name" value="RIBONUCLEASE P PROTEIN SUBUNIT P21"/>
    <property type="match status" value="1"/>
</dbReference>
<dbReference type="GO" id="GO:0046872">
    <property type="term" value="F:metal ion binding"/>
    <property type="evidence" value="ECO:0007669"/>
    <property type="project" value="UniProtKB-KW"/>
</dbReference>
<dbReference type="Gene3D" id="6.20.50.20">
    <property type="match status" value="1"/>
</dbReference>
<keyword evidence="6" id="KW-1185">Reference proteome</keyword>
<gene>
    <name evidence="5" type="ORF">BXZ70DRAFT_913053</name>
</gene>
<reference evidence="5" key="1">
    <citation type="journal article" date="2021" name="New Phytol.">
        <title>Evolutionary innovations through gain and loss of genes in the ectomycorrhizal Boletales.</title>
        <authorList>
            <person name="Wu G."/>
            <person name="Miyauchi S."/>
            <person name="Morin E."/>
            <person name="Kuo A."/>
            <person name="Drula E."/>
            <person name="Varga T."/>
            <person name="Kohler A."/>
            <person name="Feng B."/>
            <person name="Cao Y."/>
            <person name="Lipzen A."/>
            <person name="Daum C."/>
            <person name="Hundley H."/>
            <person name="Pangilinan J."/>
            <person name="Johnson J."/>
            <person name="Barry K."/>
            <person name="LaButti K."/>
            <person name="Ng V."/>
            <person name="Ahrendt S."/>
            <person name="Min B."/>
            <person name="Choi I.G."/>
            <person name="Park H."/>
            <person name="Plett J.M."/>
            <person name="Magnuson J."/>
            <person name="Spatafora J.W."/>
            <person name="Nagy L.G."/>
            <person name="Henrissat B."/>
            <person name="Grigoriev I.V."/>
            <person name="Yang Z.L."/>
            <person name="Xu J."/>
            <person name="Martin F.M."/>
        </authorList>
    </citation>
    <scope>NUCLEOTIDE SEQUENCE</scope>
    <source>
        <strain evidence="5">KKN 215</strain>
    </source>
</reference>
<keyword evidence="1" id="KW-0819">tRNA processing</keyword>
<sequence>MAKKGKDEAPNPSSVANRDILQRMNFLYQASAFLNTIVDPPAVPEPPSPPVVSSIASTPVQQERQLKIQRKRVERLKKRHPPTCAALSRSYINSMKIIGQKTNVKLDPAVKRTICKSCNVVLMPGATATVRVKSSSTHGNMMLYTCMSCKQIRRIPAPPTLHPQVEDPDSAVQDESMAVDSATVEAARKKRGKTRKNARLPPLFDRDVGHVLFKGNEEVSIKDRSRFMCS</sequence>
<organism evidence="5 6">
    <name type="scientific">Cristinia sonorae</name>
    <dbReference type="NCBI Taxonomy" id="1940300"/>
    <lineage>
        <taxon>Eukaryota</taxon>
        <taxon>Fungi</taxon>
        <taxon>Dikarya</taxon>
        <taxon>Basidiomycota</taxon>
        <taxon>Agaricomycotina</taxon>
        <taxon>Agaricomycetes</taxon>
        <taxon>Agaricomycetidae</taxon>
        <taxon>Agaricales</taxon>
        <taxon>Pleurotineae</taxon>
        <taxon>Stephanosporaceae</taxon>
        <taxon>Cristinia</taxon>
    </lineage>
</organism>
<accession>A0A8K0UY88</accession>
<dbReference type="Proteomes" id="UP000813824">
    <property type="component" value="Unassembled WGS sequence"/>
</dbReference>
<dbReference type="GO" id="GO:0005655">
    <property type="term" value="C:nucleolar ribonuclease P complex"/>
    <property type="evidence" value="ECO:0007669"/>
    <property type="project" value="TreeGrafter"/>
</dbReference>
<keyword evidence="2" id="KW-0479">Metal-binding</keyword>